<dbReference type="RefSeq" id="WP_420905629.1">
    <property type="nucleotide sequence ID" value="NZ_BAAFGK010000004.1"/>
</dbReference>
<evidence type="ECO:0000313" key="2">
    <source>
        <dbReference type="Proteomes" id="UP001628193"/>
    </source>
</evidence>
<reference evidence="1 2" key="1">
    <citation type="submission" date="2024-09" db="EMBL/GenBank/DDBJ databases">
        <title>Draft genome sequence of Candidatus Magnetaquicoccaceae bacterium FCR-1.</title>
        <authorList>
            <person name="Shimoshige H."/>
            <person name="Shimamura S."/>
            <person name="Taoka A."/>
            <person name="Kobayashi H."/>
            <person name="Maekawa T."/>
        </authorList>
    </citation>
    <scope>NUCLEOTIDE SEQUENCE [LARGE SCALE GENOMIC DNA]</scope>
    <source>
        <strain evidence="1 2">FCR-1</strain>
    </source>
</reference>
<accession>A0ABQ0CAM7</accession>
<keyword evidence="2" id="KW-1185">Reference proteome</keyword>
<sequence length="125" mass="13905">MDLITTAISAAIPFVAEKMGGLVISDSYAELKSWFKQKLGDTHTVVTALERVEERPSEKRLQLLHDAVIASGLDRDTEAIRLATNLANLPRDQGGVTIKQVHNEKCTKVKNAKNSTFINEQHNHR</sequence>
<dbReference type="Pfam" id="PF20701">
    <property type="entry name" value="HetE-N"/>
    <property type="match status" value="1"/>
</dbReference>
<protein>
    <submittedName>
        <fullName evidence="1">Uncharacterized protein</fullName>
    </submittedName>
</protein>
<evidence type="ECO:0000313" key="1">
    <source>
        <dbReference type="EMBL" id="GAB0057946.1"/>
    </source>
</evidence>
<proteinExistence type="predicted"/>
<comment type="caution">
    <text evidence="1">The sequence shown here is derived from an EMBL/GenBank/DDBJ whole genome shotgun (WGS) entry which is preliminary data.</text>
</comment>
<name>A0ABQ0CAM7_9PROT</name>
<dbReference type="Proteomes" id="UP001628193">
    <property type="component" value="Unassembled WGS sequence"/>
</dbReference>
<dbReference type="EMBL" id="BAAFGK010000004">
    <property type="protein sequence ID" value="GAB0057946.1"/>
    <property type="molecule type" value="Genomic_DNA"/>
</dbReference>
<gene>
    <name evidence="1" type="ORF">SIID45300_02280</name>
</gene>
<organism evidence="1 2">
    <name type="scientific">Candidatus Magnetaquiglobus chichijimensis</name>
    <dbReference type="NCBI Taxonomy" id="3141448"/>
    <lineage>
        <taxon>Bacteria</taxon>
        <taxon>Pseudomonadati</taxon>
        <taxon>Pseudomonadota</taxon>
        <taxon>Magnetococcia</taxon>
        <taxon>Magnetococcales</taxon>
        <taxon>Candidatus Magnetaquicoccaceae</taxon>
        <taxon>Candidatus Magnetaquiglobus</taxon>
    </lineage>
</organism>